<accession>F0WY89</accession>
<protein>
    <submittedName>
        <fullName evidence="4">Uncharacterized protein AlNc14C374G11149</fullName>
    </submittedName>
</protein>
<dbReference type="InterPro" id="IPR012677">
    <property type="entry name" value="Nucleotide-bd_a/b_plait_sf"/>
</dbReference>
<dbReference type="InterPro" id="IPR050441">
    <property type="entry name" value="RBM"/>
</dbReference>
<evidence type="ECO:0000256" key="1">
    <source>
        <dbReference type="PROSITE-ProRule" id="PRU00176"/>
    </source>
</evidence>
<feature type="compositionally biased region" description="Basic residues" evidence="2">
    <location>
        <begin position="94"/>
        <end position="112"/>
    </location>
</feature>
<organism evidence="4">
    <name type="scientific">Albugo laibachii Nc14</name>
    <dbReference type="NCBI Taxonomy" id="890382"/>
    <lineage>
        <taxon>Eukaryota</taxon>
        <taxon>Sar</taxon>
        <taxon>Stramenopiles</taxon>
        <taxon>Oomycota</taxon>
        <taxon>Peronosporomycetes</taxon>
        <taxon>Albuginales</taxon>
        <taxon>Albuginaceae</taxon>
        <taxon>Albugo</taxon>
    </lineage>
</organism>
<feature type="compositionally biased region" description="Basic and acidic residues" evidence="2">
    <location>
        <begin position="225"/>
        <end position="248"/>
    </location>
</feature>
<dbReference type="HOGENOM" id="CLU_1121773_0_0_1"/>
<name>F0WY89_9STRA</name>
<feature type="compositionally biased region" description="Basic and acidic residues" evidence="2">
    <location>
        <begin position="119"/>
        <end position="138"/>
    </location>
</feature>
<dbReference type="PROSITE" id="PS50102">
    <property type="entry name" value="RRM"/>
    <property type="match status" value="1"/>
</dbReference>
<dbReference type="PANTHER" id="PTHR48034">
    <property type="entry name" value="TRANSFORMER-2 SEX-DETERMINING PROTEIN-RELATED"/>
    <property type="match status" value="1"/>
</dbReference>
<feature type="compositionally biased region" description="Basic and acidic residues" evidence="2">
    <location>
        <begin position="81"/>
        <end position="93"/>
    </location>
</feature>
<proteinExistence type="predicted"/>
<dbReference type="InterPro" id="IPR000504">
    <property type="entry name" value="RRM_dom"/>
</dbReference>
<dbReference type="Gene3D" id="3.30.70.330">
    <property type="match status" value="1"/>
</dbReference>
<dbReference type="Pfam" id="PF00076">
    <property type="entry name" value="RRM_1"/>
    <property type="match status" value="1"/>
</dbReference>
<reference evidence="4" key="2">
    <citation type="submission" date="2011-02" db="EMBL/GenBank/DDBJ databases">
        <authorList>
            <person name="MacLean D."/>
        </authorList>
    </citation>
    <scope>NUCLEOTIDE SEQUENCE</scope>
</reference>
<feature type="region of interest" description="Disordered" evidence="2">
    <location>
        <begin position="221"/>
        <end position="248"/>
    </location>
</feature>
<dbReference type="SMART" id="SM00360">
    <property type="entry name" value="RRM"/>
    <property type="match status" value="1"/>
</dbReference>
<reference evidence="4" key="1">
    <citation type="journal article" date="2011" name="PLoS Biol.">
        <title>Gene gain and loss during evolution of obligate parasitism in the white rust pathogen of Arabidopsis thaliana.</title>
        <authorList>
            <person name="Kemen E."/>
            <person name="Gardiner A."/>
            <person name="Schultz-Larsen T."/>
            <person name="Kemen A.C."/>
            <person name="Balmuth A.L."/>
            <person name="Robert-Seilaniantz A."/>
            <person name="Bailey K."/>
            <person name="Holub E."/>
            <person name="Studholme D.J."/>
            <person name="Maclean D."/>
            <person name="Jones J.D."/>
        </authorList>
    </citation>
    <scope>NUCLEOTIDE SEQUENCE</scope>
</reference>
<dbReference type="EMBL" id="FR824418">
    <property type="protein sequence ID" value="CCA26441.1"/>
    <property type="molecule type" value="Genomic_DNA"/>
</dbReference>
<evidence type="ECO:0000259" key="3">
    <source>
        <dbReference type="PROSITE" id="PS50102"/>
    </source>
</evidence>
<feature type="domain" description="RRM" evidence="3">
    <location>
        <begin position="143"/>
        <end position="222"/>
    </location>
</feature>
<feature type="compositionally biased region" description="Basic residues" evidence="2">
    <location>
        <begin position="56"/>
        <end position="79"/>
    </location>
</feature>
<dbReference type="GO" id="GO:0003723">
    <property type="term" value="F:RNA binding"/>
    <property type="evidence" value="ECO:0007669"/>
    <property type="project" value="UniProtKB-UniRule"/>
</dbReference>
<dbReference type="InterPro" id="IPR035979">
    <property type="entry name" value="RBD_domain_sf"/>
</dbReference>
<gene>
    <name evidence="4" type="primary">AlNc14C374G11149</name>
    <name evidence="4" type="ORF">ALNC14_125850</name>
</gene>
<evidence type="ECO:0000313" key="4">
    <source>
        <dbReference type="EMBL" id="CCA26441.1"/>
    </source>
</evidence>
<keyword evidence="1" id="KW-0694">RNA-binding</keyword>
<dbReference type="SUPFAM" id="SSF54928">
    <property type="entry name" value="RNA-binding domain, RBD"/>
    <property type="match status" value="1"/>
</dbReference>
<feature type="region of interest" description="Disordered" evidence="2">
    <location>
        <begin position="31"/>
        <end position="161"/>
    </location>
</feature>
<sequence>MCLLTLSARQDTEPTITCNTVIRTQDLGGCKKESSRLMARRSHSPRSAARSDSRSPHRHKKSSPLSGKSRRSHRSRTPSRSRSEGRTKHDRSSTRRHRSRSRSHRRDRKRRDKSSSASRSRDRDRKPRRNTSDRHGSETTRPQSLLVRNLNPKTTGDDLRRAFSRRPGDIRDVYIPKDHSTNELRTFAFVEFRDAREAREVKYEMDRTTLDGNEIAVLFAQQRRKTPDQMRDIVHSKSSEGYNERDSG</sequence>
<evidence type="ECO:0000256" key="2">
    <source>
        <dbReference type="SAM" id="MobiDB-lite"/>
    </source>
</evidence>
<dbReference type="AlphaFoldDB" id="F0WY89"/>